<reference evidence="2 3" key="1">
    <citation type="journal article" date="2012" name="BMC Genomics">
        <title>Comparative genomics of the white-rot fungi, Phanerochaete carnosa and P. chrysosporium, to elucidate the genetic basis of the distinct wood types they colonize.</title>
        <authorList>
            <person name="Suzuki H."/>
            <person name="MacDonald J."/>
            <person name="Syed K."/>
            <person name="Salamov A."/>
            <person name="Hori C."/>
            <person name="Aerts A."/>
            <person name="Henrissat B."/>
            <person name="Wiebenga A."/>
            <person name="vanKuyk P.A."/>
            <person name="Barry K."/>
            <person name="Lindquist E."/>
            <person name="LaButti K."/>
            <person name="Lapidus A."/>
            <person name="Lucas S."/>
            <person name="Coutinho P."/>
            <person name="Gong Y."/>
            <person name="Samejima M."/>
            <person name="Mahadevan R."/>
            <person name="Abou-Zaid M."/>
            <person name="de Vries R.P."/>
            <person name="Igarashi K."/>
            <person name="Yadav J.S."/>
            <person name="Grigoriev I.V."/>
            <person name="Master E.R."/>
        </authorList>
    </citation>
    <scope>NUCLEOTIDE SEQUENCE [LARGE SCALE GENOMIC DNA]</scope>
    <source>
        <strain evidence="2 3">HHB-10118-sp</strain>
    </source>
</reference>
<dbReference type="RefSeq" id="XP_007401445.1">
    <property type="nucleotide sequence ID" value="XM_007401383.1"/>
</dbReference>
<dbReference type="GeneID" id="18918944"/>
<sequence>MKMAGSSMSNYSTHMGHQQQGQPTLQSRRPTDRLRNIEGTLSDIWSDERREEESDAAGVDEDGHRETNAEA</sequence>
<feature type="region of interest" description="Disordered" evidence="1">
    <location>
        <begin position="1"/>
        <end position="71"/>
    </location>
</feature>
<evidence type="ECO:0000256" key="1">
    <source>
        <dbReference type="SAM" id="MobiDB-lite"/>
    </source>
</evidence>
<dbReference type="InParanoid" id="K5VUJ5"/>
<dbReference type="HOGENOM" id="CLU_053360_4_2_1"/>
<name>K5VUJ5_PHACS</name>
<feature type="compositionally biased region" description="Polar residues" evidence="1">
    <location>
        <begin position="1"/>
        <end position="28"/>
    </location>
</feature>
<dbReference type="EMBL" id="JH930479">
    <property type="protein sequence ID" value="EKM50259.1"/>
    <property type="molecule type" value="Genomic_DNA"/>
</dbReference>
<dbReference type="AlphaFoldDB" id="K5VUJ5"/>
<accession>K5VUJ5</accession>
<proteinExistence type="predicted"/>
<feature type="compositionally biased region" description="Basic and acidic residues" evidence="1">
    <location>
        <begin position="61"/>
        <end position="71"/>
    </location>
</feature>
<gene>
    <name evidence="2" type="ORF">PHACADRAFT_264875</name>
</gene>
<evidence type="ECO:0000313" key="2">
    <source>
        <dbReference type="EMBL" id="EKM50259.1"/>
    </source>
</evidence>
<protein>
    <submittedName>
        <fullName evidence="2">Uncharacterized protein</fullName>
    </submittedName>
</protein>
<keyword evidence="3" id="KW-1185">Reference proteome</keyword>
<organism evidence="2 3">
    <name type="scientific">Phanerochaete carnosa (strain HHB-10118-sp)</name>
    <name type="common">White-rot fungus</name>
    <name type="synonym">Peniophora carnosa</name>
    <dbReference type="NCBI Taxonomy" id="650164"/>
    <lineage>
        <taxon>Eukaryota</taxon>
        <taxon>Fungi</taxon>
        <taxon>Dikarya</taxon>
        <taxon>Basidiomycota</taxon>
        <taxon>Agaricomycotina</taxon>
        <taxon>Agaricomycetes</taxon>
        <taxon>Polyporales</taxon>
        <taxon>Phanerochaetaceae</taxon>
        <taxon>Phanerochaete</taxon>
    </lineage>
</organism>
<dbReference type="KEGG" id="pco:PHACADRAFT_264875"/>
<dbReference type="Proteomes" id="UP000008370">
    <property type="component" value="Unassembled WGS sequence"/>
</dbReference>
<evidence type="ECO:0000313" key="3">
    <source>
        <dbReference type="Proteomes" id="UP000008370"/>
    </source>
</evidence>